<dbReference type="AlphaFoldDB" id="V9XNI3"/>
<protein>
    <submittedName>
        <fullName evidence="1">Uncharacterized protein</fullName>
    </submittedName>
</protein>
<reference evidence="1 2" key="1">
    <citation type="journal article" date="2014" name="Genome Announc.">
        <title>Complete Genome of Rhodococcus pyridinivorans SB3094, a Methyl-Ethyl-Ketone-Degrading Bacterium Used for Bioaugmentation.</title>
        <authorList>
            <person name="Dueholm M.S."/>
            <person name="Albertsen M."/>
            <person name="D'Imperio S."/>
            <person name="Tale V.P."/>
            <person name="Lewis D."/>
            <person name="Nielsen P.H."/>
            <person name="Nielsen J.L."/>
        </authorList>
    </citation>
    <scope>NUCLEOTIDE SEQUENCE [LARGE SCALE GENOMIC DNA]</scope>
    <source>
        <strain evidence="1 2">SB3094</strain>
    </source>
</reference>
<name>V9XNI3_9NOCA</name>
<evidence type="ECO:0000313" key="1">
    <source>
        <dbReference type="EMBL" id="AHD23609.1"/>
    </source>
</evidence>
<evidence type="ECO:0000313" key="2">
    <source>
        <dbReference type="Proteomes" id="UP000018781"/>
    </source>
</evidence>
<organism evidence="1 2">
    <name type="scientific">Rhodococcus pyridinivorans SB3094</name>
    <dbReference type="NCBI Taxonomy" id="1435356"/>
    <lineage>
        <taxon>Bacteria</taxon>
        <taxon>Bacillati</taxon>
        <taxon>Actinomycetota</taxon>
        <taxon>Actinomycetes</taxon>
        <taxon>Mycobacteriales</taxon>
        <taxon>Nocardiaceae</taxon>
        <taxon>Rhodococcus</taxon>
    </lineage>
</organism>
<dbReference type="Proteomes" id="UP000018781">
    <property type="component" value="Chromosome"/>
</dbReference>
<dbReference type="EMBL" id="CP006996">
    <property type="protein sequence ID" value="AHD23609.1"/>
    <property type="molecule type" value="Genomic_DNA"/>
</dbReference>
<dbReference type="HOGENOM" id="CLU_3358143_0_0_11"/>
<accession>V9XNI3</accession>
<proteinExistence type="predicted"/>
<gene>
    <name evidence="1" type="ORF">Y013_03755</name>
</gene>
<sequence>MKCSLFRLFHDAARQGEKVSGKMPVPPTLLVIADVG</sequence>
<dbReference type="KEGG" id="rpy:Y013_03755"/>